<dbReference type="AlphaFoldDB" id="A0AAD4F6W1"/>
<keyword evidence="3" id="KW-1185">Reference proteome</keyword>
<dbReference type="PANTHER" id="PTHR47643:SF2">
    <property type="entry name" value="TPR DOMAIN PROTEIN (AFU_ORTHOLOGUE AFUA_5G12710)"/>
    <property type="match status" value="1"/>
</dbReference>
<comment type="caution">
    <text evidence="2">The sequence shown here is derived from an EMBL/GenBank/DDBJ whole genome shotgun (WGS) entry which is preliminary data.</text>
</comment>
<dbReference type="Proteomes" id="UP001197093">
    <property type="component" value="Unassembled WGS sequence"/>
</dbReference>
<dbReference type="SUPFAM" id="SSF48452">
    <property type="entry name" value="TPR-like"/>
    <property type="match status" value="1"/>
</dbReference>
<feature type="domain" description="SET" evidence="1">
    <location>
        <begin position="239"/>
        <end position="434"/>
    </location>
</feature>
<dbReference type="InterPro" id="IPR019734">
    <property type="entry name" value="TPR_rpt"/>
</dbReference>
<evidence type="ECO:0000313" key="2">
    <source>
        <dbReference type="EMBL" id="KAG7294222.1"/>
    </source>
</evidence>
<gene>
    <name evidence="2" type="ORF">NEMBOFW57_004292</name>
</gene>
<dbReference type="SMART" id="SM00028">
    <property type="entry name" value="TPR"/>
    <property type="match status" value="2"/>
</dbReference>
<dbReference type="Gene3D" id="2.170.270.10">
    <property type="entry name" value="SET domain"/>
    <property type="match status" value="1"/>
</dbReference>
<reference evidence="2" key="1">
    <citation type="submission" date="2023-02" db="EMBL/GenBank/DDBJ databases">
        <authorList>
            <person name="Palmer J.M."/>
        </authorList>
    </citation>
    <scope>NUCLEOTIDE SEQUENCE</scope>
    <source>
        <strain evidence="2">FW57</strain>
    </source>
</reference>
<dbReference type="Pfam" id="PF00856">
    <property type="entry name" value="SET"/>
    <property type="match status" value="1"/>
</dbReference>
<sequence>MAIVEDEKGDVLMVQLYHQENDAVGQAEDILVEGMVLILKEPYLKLMSDGNYGLRVDHLSDVVFLSANDERIPTSWQRESPALSGTALTWKAKGNEHFKTSAYRSAVECYTRALDCPSTLEEGQVIRLNRSLVFLRLQQYDAALSDIESATVAETAKSPEKALFRKAEALYGLERYRECCEALKKLRLEYPDNTAAKPRLTRAIGRLAEHTTGKYQFKQLHSEAAELRPPHLDHATYMGQVSIRPAGSRGRGLFTTKGVKAGDLLFCEKAFSHAFIDKEQGRGVDMTLLIDSENGGTMGAQSDLSDMTIRKLYRNPSLMSTITDLHHGSYQPVDTIQVDGKPVVDTFLMRRIIALNAFGCPLSTLASHQQHPNRTQTTNPAEKETFHSCGLWPTASAINHSCTSNARRAFIGDMMIARATRDLAPDTEITWWYQVPTADGHAQRKTALLRHWGFACDCALCEDEERTSAAVRARRKGLAARLERCLVALGRGRKGEEAAVVAEIETVAEAMAATYDRPSREVPRLAIWEAMQKPLMAVVEMKQVQPAGWVKLFLSAFAALGYVIEGGMSGMIVVREWGLMVGGVVAAWMSLRDVYRLAAPELVMPAEGYAKTAYRMVFGEDETFEPYGECWL</sequence>
<dbReference type="PANTHER" id="PTHR47643">
    <property type="entry name" value="TPR DOMAIN PROTEIN (AFU_ORTHOLOGUE AFUA_5G12710)"/>
    <property type="match status" value="1"/>
</dbReference>
<proteinExistence type="predicted"/>
<dbReference type="PROSITE" id="PS50280">
    <property type="entry name" value="SET"/>
    <property type="match status" value="1"/>
</dbReference>
<evidence type="ECO:0000313" key="3">
    <source>
        <dbReference type="Proteomes" id="UP001197093"/>
    </source>
</evidence>
<dbReference type="Gene3D" id="1.25.40.10">
    <property type="entry name" value="Tetratricopeptide repeat domain"/>
    <property type="match status" value="1"/>
</dbReference>
<organism evidence="2 3">
    <name type="scientific">Staphylotrichum longicolle</name>
    <dbReference type="NCBI Taxonomy" id="669026"/>
    <lineage>
        <taxon>Eukaryota</taxon>
        <taxon>Fungi</taxon>
        <taxon>Dikarya</taxon>
        <taxon>Ascomycota</taxon>
        <taxon>Pezizomycotina</taxon>
        <taxon>Sordariomycetes</taxon>
        <taxon>Sordariomycetidae</taxon>
        <taxon>Sordariales</taxon>
        <taxon>Chaetomiaceae</taxon>
        <taxon>Staphylotrichum</taxon>
    </lineage>
</organism>
<dbReference type="InterPro" id="IPR053209">
    <property type="entry name" value="Gramillin-biosynth_MTr"/>
</dbReference>
<dbReference type="InterPro" id="IPR046341">
    <property type="entry name" value="SET_dom_sf"/>
</dbReference>
<accession>A0AAD4F6W1</accession>
<name>A0AAD4F6W1_9PEZI</name>
<dbReference type="EMBL" id="JAHCVI010000001">
    <property type="protein sequence ID" value="KAG7294222.1"/>
    <property type="molecule type" value="Genomic_DNA"/>
</dbReference>
<dbReference type="SUPFAM" id="SSF82199">
    <property type="entry name" value="SET domain"/>
    <property type="match status" value="1"/>
</dbReference>
<evidence type="ECO:0000259" key="1">
    <source>
        <dbReference type="PROSITE" id="PS50280"/>
    </source>
</evidence>
<dbReference type="InterPro" id="IPR011990">
    <property type="entry name" value="TPR-like_helical_dom_sf"/>
</dbReference>
<dbReference type="InterPro" id="IPR001214">
    <property type="entry name" value="SET_dom"/>
</dbReference>
<dbReference type="CDD" id="cd20071">
    <property type="entry name" value="SET_SMYD"/>
    <property type="match status" value="1"/>
</dbReference>
<protein>
    <recommendedName>
        <fullName evidence="1">SET domain-containing protein</fullName>
    </recommendedName>
</protein>